<evidence type="ECO:0000256" key="1">
    <source>
        <dbReference type="ARBA" id="ARBA00004141"/>
    </source>
</evidence>
<gene>
    <name evidence="8" type="ORF">SMAX5B_022621</name>
</gene>
<reference evidence="8 9" key="1">
    <citation type="submission" date="2017-12" db="EMBL/GenBank/DDBJ databases">
        <title>Integrating genomic resources of turbot (Scophthalmus maximus) in depth evaluation of genetic and physical mapping variation across individuals.</title>
        <authorList>
            <person name="Martinez P."/>
        </authorList>
    </citation>
    <scope>NUCLEOTIDE SEQUENCE [LARGE SCALE GENOMIC DNA]</scope>
</reference>
<feature type="chain" id="PRO_5016047162" description="Chloride channel CLIC-like protein 1" evidence="7">
    <location>
        <begin position="17"/>
        <end position="325"/>
    </location>
</feature>
<dbReference type="Pfam" id="PF05934">
    <property type="entry name" value="MCLC"/>
    <property type="match status" value="2"/>
</dbReference>
<dbReference type="GO" id="GO:0005254">
    <property type="term" value="F:chloride channel activity"/>
    <property type="evidence" value="ECO:0007669"/>
    <property type="project" value="TreeGrafter"/>
</dbReference>
<sequence length="325" mass="36817">MLLVVLVCSLTLCAEGQRGDDAGVDARDILDFDASTQTTKKSAEPAYDYVATKIKEHNQDSSQGALALCSSQVLDLQKTIEEQKNKIVILSGQLTCNPGLKRYLRRLLKEMQRVGLPSDSLDVIYDAKVRLSKQVVTEIMTLLEDEHNWRTGALDNALDQILVDLKPHDYEAWKWRFEDTFGVELDTLLKMAFVETKNNMVKINNDYEKCTGVSDMEWINGLREWYRSTWTVQDDPCKRYYDVLIINPFLRVPPTKAITVTVTMVITEPLKEIGQGIGEFFRVLPVTLQIAVFLAVVFSIWGEAESLREPATLPERGPGSFLSVY</sequence>
<dbReference type="STRING" id="52904.ENSSMAP00000004599"/>
<evidence type="ECO:0000256" key="4">
    <source>
        <dbReference type="ARBA" id="ARBA00022692"/>
    </source>
</evidence>
<proteinExistence type="inferred from homology"/>
<organism evidence="8 9">
    <name type="scientific">Scophthalmus maximus</name>
    <name type="common">Turbot</name>
    <name type="synonym">Psetta maxima</name>
    <dbReference type="NCBI Taxonomy" id="52904"/>
    <lineage>
        <taxon>Eukaryota</taxon>
        <taxon>Metazoa</taxon>
        <taxon>Chordata</taxon>
        <taxon>Craniata</taxon>
        <taxon>Vertebrata</taxon>
        <taxon>Euteleostomi</taxon>
        <taxon>Actinopterygii</taxon>
        <taxon>Neopterygii</taxon>
        <taxon>Teleostei</taxon>
        <taxon>Neoteleostei</taxon>
        <taxon>Acanthomorphata</taxon>
        <taxon>Carangaria</taxon>
        <taxon>Pleuronectiformes</taxon>
        <taxon>Pleuronectoidei</taxon>
        <taxon>Scophthalmidae</taxon>
        <taxon>Scophthalmus</taxon>
    </lineage>
</organism>
<comment type="similarity">
    <text evidence="2">Belongs to the chloride channel MCLC family.</text>
</comment>
<keyword evidence="9" id="KW-1185">Reference proteome</keyword>
<dbReference type="EMBL" id="CP026254">
    <property type="protein sequence ID" value="AWP10891.1"/>
    <property type="molecule type" value="Genomic_DNA"/>
</dbReference>
<keyword evidence="7" id="KW-0732">Signal</keyword>
<accession>A0A2U9C2P8</accession>
<dbReference type="AlphaFoldDB" id="A0A2U9C2P8"/>
<evidence type="ECO:0000256" key="6">
    <source>
        <dbReference type="ARBA" id="ARBA00023136"/>
    </source>
</evidence>
<evidence type="ECO:0000256" key="7">
    <source>
        <dbReference type="SAM" id="SignalP"/>
    </source>
</evidence>
<dbReference type="PANTHER" id="PTHR34093">
    <property type="entry name" value="CHLORIDE CHANNEL CLIC-LIKE PROTEIN 1"/>
    <property type="match status" value="1"/>
</dbReference>
<evidence type="ECO:0000256" key="2">
    <source>
        <dbReference type="ARBA" id="ARBA00005944"/>
    </source>
</evidence>
<protein>
    <recommendedName>
        <fullName evidence="3">Chloride channel CLIC-like protein 1</fullName>
    </recommendedName>
</protein>
<dbReference type="GO" id="GO:0016020">
    <property type="term" value="C:membrane"/>
    <property type="evidence" value="ECO:0007669"/>
    <property type="project" value="UniProtKB-SubCell"/>
</dbReference>
<keyword evidence="6" id="KW-0472">Membrane</keyword>
<feature type="signal peptide" evidence="7">
    <location>
        <begin position="1"/>
        <end position="16"/>
    </location>
</feature>
<comment type="subcellular location">
    <subcellularLocation>
        <location evidence="1">Membrane</location>
        <topology evidence="1">Multi-pass membrane protein</topology>
    </subcellularLocation>
</comment>
<evidence type="ECO:0000313" key="8">
    <source>
        <dbReference type="EMBL" id="AWP10891.1"/>
    </source>
</evidence>
<dbReference type="GO" id="GO:0005783">
    <property type="term" value="C:endoplasmic reticulum"/>
    <property type="evidence" value="ECO:0007669"/>
    <property type="project" value="TreeGrafter"/>
</dbReference>
<evidence type="ECO:0000256" key="3">
    <source>
        <dbReference type="ARBA" id="ARBA00015571"/>
    </source>
</evidence>
<keyword evidence="4" id="KW-0812">Transmembrane</keyword>
<evidence type="ECO:0000256" key="5">
    <source>
        <dbReference type="ARBA" id="ARBA00022989"/>
    </source>
</evidence>
<evidence type="ECO:0000313" key="9">
    <source>
        <dbReference type="Proteomes" id="UP000246464"/>
    </source>
</evidence>
<name>A0A2U9C2P8_SCOMX</name>
<keyword evidence="5" id="KW-1133">Transmembrane helix</keyword>
<dbReference type="InterPro" id="IPR009231">
    <property type="entry name" value="Chloride_chnl_CLIC-like"/>
</dbReference>
<dbReference type="PANTHER" id="PTHR34093:SF1">
    <property type="entry name" value="CHLORIDE CHANNEL CLIC-LIKE PROTEIN 1"/>
    <property type="match status" value="1"/>
</dbReference>
<dbReference type="Proteomes" id="UP000246464">
    <property type="component" value="Chromosome 12"/>
</dbReference>